<keyword evidence="2" id="KW-0732">Signal</keyword>
<keyword evidence="1" id="KW-1133">Transmembrane helix</keyword>
<dbReference type="HOGENOM" id="CLU_315436_0_0_7"/>
<organism evidence="3 4">
    <name type="scientific">Sulfurimonas denitrificans (strain ATCC 33889 / DSM 1251)</name>
    <name type="common">Thiomicrospira denitrificans (strain ATCC 33889 / DSM 1251)</name>
    <dbReference type="NCBI Taxonomy" id="326298"/>
    <lineage>
        <taxon>Bacteria</taxon>
        <taxon>Pseudomonadati</taxon>
        <taxon>Campylobacterota</taxon>
        <taxon>Epsilonproteobacteria</taxon>
        <taxon>Campylobacterales</taxon>
        <taxon>Sulfurimonadaceae</taxon>
        <taxon>Sulfurimonas</taxon>
    </lineage>
</organism>
<evidence type="ECO:0000256" key="1">
    <source>
        <dbReference type="SAM" id="Phobius"/>
    </source>
</evidence>
<name>Q30Q27_SULDN</name>
<dbReference type="AlphaFoldDB" id="Q30Q27"/>
<feature type="transmembrane region" description="Helical" evidence="1">
    <location>
        <begin position="768"/>
        <end position="785"/>
    </location>
</feature>
<dbReference type="KEGG" id="tdn:Suden_1627"/>
<accession>Q30Q27</accession>
<dbReference type="Proteomes" id="UP000002714">
    <property type="component" value="Chromosome"/>
</dbReference>
<evidence type="ECO:0000256" key="2">
    <source>
        <dbReference type="SAM" id="SignalP"/>
    </source>
</evidence>
<reference evidence="3 4" key="1">
    <citation type="journal article" date="2008" name="Appl. Environ. Microbiol.">
        <title>Genome of the epsilonproteobacterial chemolithoautotroph Sulfurimonas denitrificans.</title>
        <authorList>
            <person name="Sievert S.M."/>
            <person name="Scott K.M."/>
            <person name="Klotz M.G."/>
            <person name="Chain P.S.G."/>
            <person name="Hauser L.J."/>
            <person name="Hemp J."/>
            <person name="Huegler M."/>
            <person name="Land M."/>
            <person name="Lapidus A."/>
            <person name="Larimer F.W."/>
            <person name="Lucas S."/>
            <person name="Malfatti S.A."/>
            <person name="Meyer F."/>
            <person name="Paulsen I.T."/>
            <person name="Ren Q."/>
            <person name="Simon J."/>
            <person name="Bailey K."/>
            <person name="Diaz E."/>
            <person name="Fitzpatrick K.A."/>
            <person name="Glover B."/>
            <person name="Gwatney N."/>
            <person name="Korajkic A."/>
            <person name="Long A."/>
            <person name="Mobberley J.M."/>
            <person name="Pantry S.N."/>
            <person name="Pazder G."/>
            <person name="Peterson S."/>
            <person name="Quintanilla J.D."/>
            <person name="Sprinkle R."/>
            <person name="Stephens J."/>
            <person name="Thomas P."/>
            <person name="Vaughn R."/>
            <person name="Weber M.J."/>
            <person name="Wooten L.L."/>
        </authorList>
    </citation>
    <scope>NUCLEOTIDE SEQUENCE [LARGE SCALE GENOMIC DNA]</scope>
    <source>
        <strain evidence="4">ATCC 33889 / DSM 1251</strain>
    </source>
</reference>
<gene>
    <name evidence="3" type="ordered locus">Suden_1627</name>
</gene>
<feature type="signal peptide" evidence="2">
    <location>
        <begin position="1"/>
        <end position="19"/>
    </location>
</feature>
<feature type="chain" id="PRO_5004219800" evidence="2">
    <location>
        <begin position="20"/>
        <end position="926"/>
    </location>
</feature>
<sequence>MKKLPFLLFAVALTATAWAYDPLAANKDLPSGSTSFADERVNNVEINTDVTVVGEDSAYKKEFEESRAGKIKTEQPWFTPLSFTSCDSPKDYVCPPLTPERVNAGYTTRVNFFDLVSGRIGCSVHLNNFSSSDAIKNTNQVTEYSEVFVNKSCLDKYSDAQNKDTDEETQQLKRTNSDYMNELKAQEYKYTVDYKHSKDAKFLDLADILDGIVSFNVDIFDFEQTLLTQKLKTRSGYTTLPNEMIVTKMEKSFSNLVGLLTGFDSQSENEFLSNSANQVSIKNAADAVANSSYFMLLDFWLKANDIIVILAQALAFVFIVNNVILTWAMPAISNKIMQKRDYDSNHIQRTTVGFLTIIMLFAGDVQKLNIQYESKAQGVAKNELIIQQTNIQAAIQFLYSETNYWADAFAEIGIRAYLNSLNGSTGLFNEKQIDAMTTERKVLQKSMESYSTIDTEMCYANYDVDAIKSALETYRSSTLSKNDGANTFSSVLFDSKVSSLDANPWPKSEAEALAIMKYAQSSNQAVISPYNSVAANSDSGFVKESAKEKFRDPNFAPMSLSGCYENTKKWIAAKQRIGEIDAQFAKLKDPSVKDAKVEYMKVVNEIQWKMFAEQGYLSIVYLPVINLVLQNLGILDDLEQATKIDDNNENAITDFAESKMKELATDIPVLMLFGGHNIAKMVHVVKEPITNWLFNQLSTVSGPIGKGINLSRKALNYITEKTKINNDYDVIDLKIAAILIKSVMSSLVMTIFLGSAILVFTLLFVEKLFAFVASMFLLIYAFAKNQEERMGVAFAKIIAIAFKTILIVVCVILSMFSISLLNFLEFSLLNNVFNSLDSIENASWSYMFSSFEFSNLFSLIKLFLDKYIVFGLVSVTFMIIKIILVVQMIWKMPGFMYELIYEKVSSVSDSVGETLQSVNEKTVMRV</sequence>
<keyword evidence="4" id="KW-1185">Reference proteome</keyword>
<keyword evidence="1" id="KW-0472">Membrane</keyword>
<evidence type="ECO:0000313" key="4">
    <source>
        <dbReference type="Proteomes" id="UP000002714"/>
    </source>
</evidence>
<dbReference type="RefSeq" id="WP_011373245.1">
    <property type="nucleotide sequence ID" value="NC_007575.1"/>
</dbReference>
<feature type="transmembrane region" description="Helical" evidence="1">
    <location>
        <begin position="797"/>
        <end position="823"/>
    </location>
</feature>
<protein>
    <submittedName>
        <fullName evidence="3">Uncharacterized protein</fullName>
    </submittedName>
</protein>
<evidence type="ECO:0000313" key="3">
    <source>
        <dbReference type="EMBL" id="ABB44904.1"/>
    </source>
</evidence>
<feature type="transmembrane region" description="Helical" evidence="1">
    <location>
        <begin position="306"/>
        <end position="329"/>
    </location>
</feature>
<feature type="transmembrane region" description="Helical" evidence="1">
    <location>
        <begin position="867"/>
        <end position="890"/>
    </location>
</feature>
<keyword evidence="1" id="KW-0812">Transmembrane</keyword>
<proteinExistence type="predicted"/>
<feature type="transmembrane region" description="Helical" evidence="1">
    <location>
        <begin position="743"/>
        <end position="762"/>
    </location>
</feature>
<dbReference type="EMBL" id="CP000153">
    <property type="protein sequence ID" value="ABB44904.1"/>
    <property type="molecule type" value="Genomic_DNA"/>
</dbReference>
<dbReference type="STRING" id="326298.Suden_1627"/>